<keyword evidence="2" id="KW-0472">Membrane</keyword>
<keyword evidence="2" id="KW-0812">Transmembrane</keyword>
<feature type="compositionally biased region" description="Basic and acidic residues" evidence="1">
    <location>
        <begin position="171"/>
        <end position="180"/>
    </location>
</feature>
<comment type="caution">
    <text evidence="3">The sequence shown here is derived from an EMBL/GenBank/DDBJ whole genome shotgun (WGS) entry which is preliminary data.</text>
</comment>
<reference evidence="3 4" key="1">
    <citation type="journal article" date="2017" name="Mol. Biol. Evol.">
        <title>The 4-celled Tetrabaena socialis nuclear genome reveals the essential components for genetic control of cell number at the origin of multicellularity in the volvocine lineage.</title>
        <authorList>
            <person name="Featherston J."/>
            <person name="Arakaki Y."/>
            <person name="Hanschen E.R."/>
            <person name="Ferris P.J."/>
            <person name="Michod R.E."/>
            <person name="Olson B.J.S.C."/>
            <person name="Nozaki H."/>
            <person name="Durand P.M."/>
        </authorList>
    </citation>
    <scope>NUCLEOTIDE SEQUENCE [LARGE SCALE GENOMIC DNA]</scope>
    <source>
        <strain evidence="3 4">NIES-571</strain>
    </source>
</reference>
<dbReference type="OrthoDB" id="551212at2759"/>
<accession>A0A2J7ZK04</accession>
<dbReference type="EMBL" id="PGGS01001276">
    <property type="protein sequence ID" value="PNH00606.1"/>
    <property type="molecule type" value="Genomic_DNA"/>
</dbReference>
<evidence type="ECO:0000313" key="3">
    <source>
        <dbReference type="EMBL" id="PNH00606.1"/>
    </source>
</evidence>
<sequence>MCLHACAFSHATICCSICAIGKQSRLGQGKHFTWRRCLALLIGGAVLYITSAWAPFRRLMRGIHAMPPRAGGGAGAVAGPGVAAAGAGVADGQAGVPAPGGGVGRRPLQRRGILHEILVFLVGFITSLLPAWNFNPEDAAAFAAAQAMLAEEERLRQQQQEAAAGAVGERAPVEVDRGASAREPSLARTARSGRKRLAPAAAASAAQFCM</sequence>
<dbReference type="AlphaFoldDB" id="A0A2J7ZK04"/>
<feature type="transmembrane region" description="Helical" evidence="2">
    <location>
        <begin position="38"/>
        <end position="56"/>
    </location>
</feature>
<name>A0A2J7ZK04_9CHLO</name>
<feature type="compositionally biased region" description="Low complexity" evidence="1">
    <location>
        <begin position="159"/>
        <end position="170"/>
    </location>
</feature>
<keyword evidence="2" id="KW-1133">Transmembrane helix</keyword>
<feature type="region of interest" description="Disordered" evidence="1">
    <location>
        <begin position="159"/>
        <end position="194"/>
    </location>
</feature>
<gene>
    <name evidence="3" type="ORF">TSOC_013564</name>
</gene>
<organism evidence="3 4">
    <name type="scientific">Tetrabaena socialis</name>
    <dbReference type="NCBI Taxonomy" id="47790"/>
    <lineage>
        <taxon>Eukaryota</taxon>
        <taxon>Viridiplantae</taxon>
        <taxon>Chlorophyta</taxon>
        <taxon>core chlorophytes</taxon>
        <taxon>Chlorophyceae</taxon>
        <taxon>CS clade</taxon>
        <taxon>Chlamydomonadales</taxon>
        <taxon>Tetrabaenaceae</taxon>
        <taxon>Tetrabaena</taxon>
    </lineage>
</organism>
<keyword evidence="4" id="KW-1185">Reference proteome</keyword>
<evidence type="ECO:0000313" key="4">
    <source>
        <dbReference type="Proteomes" id="UP000236333"/>
    </source>
</evidence>
<proteinExistence type="predicted"/>
<dbReference type="Proteomes" id="UP000236333">
    <property type="component" value="Unassembled WGS sequence"/>
</dbReference>
<evidence type="ECO:0000256" key="1">
    <source>
        <dbReference type="SAM" id="MobiDB-lite"/>
    </source>
</evidence>
<evidence type="ECO:0000256" key="2">
    <source>
        <dbReference type="SAM" id="Phobius"/>
    </source>
</evidence>
<protein>
    <submittedName>
        <fullName evidence="3">Uncharacterized protein</fullName>
    </submittedName>
</protein>